<dbReference type="InterPro" id="IPR036388">
    <property type="entry name" value="WH-like_DNA-bd_sf"/>
</dbReference>
<dbReference type="GO" id="GO:0003677">
    <property type="term" value="F:DNA binding"/>
    <property type="evidence" value="ECO:0007669"/>
    <property type="project" value="UniProtKB-KW"/>
</dbReference>
<evidence type="ECO:0000313" key="7">
    <source>
        <dbReference type="Proteomes" id="UP000557307"/>
    </source>
</evidence>
<evidence type="ECO:0000259" key="5">
    <source>
        <dbReference type="PROSITE" id="PS51118"/>
    </source>
</evidence>
<protein>
    <submittedName>
        <fullName evidence="6">DNA-binding HxlR family transcriptional regulator</fullName>
    </submittedName>
</protein>
<name>A0A840TSY4_9BACT</name>
<feature type="coiled-coil region" evidence="4">
    <location>
        <begin position="111"/>
        <end position="138"/>
    </location>
</feature>
<keyword evidence="2 6" id="KW-0238">DNA-binding</keyword>
<evidence type="ECO:0000256" key="1">
    <source>
        <dbReference type="ARBA" id="ARBA00023015"/>
    </source>
</evidence>
<sequence>MKKMNSTNQHNLETIRAICGTAHALSVIGGRWKPTILHLLLHGKMRYGRLRRVIPGISERMLVLQLRELEKDGLVRRIVYAEVPPRVEYELTEEGLSMKPMLESISAWGRYHHAKNQTEQEENEEEELAKKLEQVLGDLTP</sequence>
<keyword evidence="7" id="KW-1185">Reference proteome</keyword>
<dbReference type="PANTHER" id="PTHR33204">
    <property type="entry name" value="TRANSCRIPTIONAL REGULATOR, MARR FAMILY"/>
    <property type="match status" value="1"/>
</dbReference>
<dbReference type="PANTHER" id="PTHR33204:SF29">
    <property type="entry name" value="TRANSCRIPTIONAL REGULATOR"/>
    <property type="match status" value="1"/>
</dbReference>
<dbReference type="InterPro" id="IPR036390">
    <property type="entry name" value="WH_DNA-bd_sf"/>
</dbReference>
<evidence type="ECO:0000313" key="6">
    <source>
        <dbReference type="EMBL" id="MBB5286404.1"/>
    </source>
</evidence>
<dbReference type="InterPro" id="IPR002577">
    <property type="entry name" value="HTH_HxlR"/>
</dbReference>
<dbReference type="RefSeq" id="WP_184177495.1">
    <property type="nucleotide sequence ID" value="NZ_JACHGF010000009.1"/>
</dbReference>
<keyword evidence="3" id="KW-0804">Transcription</keyword>
<organism evidence="6 7">
    <name type="scientific">Rhabdobacter roseus</name>
    <dbReference type="NCBI Taxonomy" id="1655419"/>
    <lineage>
        <taxon>Bacteria</taxon>
        <taxon>Pseudomonadati</taxon>
        <taxon>Bacteroidota</taxon>
        <taxon>Cytophagia</taxon>
        <taxon>Cytophagales</taxon>
        <taxon>Cytophagaceae</taxon>
        <taxon>Rhabdobacter</taxon>
    </lineage>
</organism>
<evidence type="ECO:0000256" key="3">
    <source>
        <dbReference type="ARBA" id="ARBA00023163"/>
    </source>
</evidence>
<dbReference type="Gene3D" id="1.10.10.10">
    <property type="entry name" value="Winged helix-like DNA-binding domain superfamily/Winged helix DNA-binding domain"/>
    <property type="match status" value="1"/>
</dbReference>
<evidence type="ECO:0000256" key="4">
    <source>
        <dbReference type="SAM" id="Coils"/>
    </source>
</evidence>
<evidence type="ECO:0000256" key="2">
    <source>
        <dbReference type="ARBA" id="ARBA00023125"/>
    </source>
</evidence>
<feature type="domain" description="HTH hxlR-type" evidence="5">
    <location>
        <begin position="19"/>
        <end position="117"/>
    </location>
</feature>
<proteinExistence type="predicted"/>
<keyword evidence="4" id="KW-0175">Coiled coil</keyword>
<dbReference type="Proteomes" id="UP000557307">
    <property type="component" value="Unassembled WGS sequence"/>
</dbReference>
<keyword evidence="1" id="KW-0805">Transcription regulation</keyword>
<dbReference type="SUPFAM" id="SSF46785">
    <property type="entry name" value="Winged helix' DNA-binding domain"/>
    <property type="match status" value="1"/>
</dbReference>
<comment type="caution">
    <text evidence="6">The sequence shown here is derived from an EMBL/GenBank/DDBJ whole genome shotgun (WGS) entry which is preliminary data.</text>
</comment>
<reference evidence="6 7" key="1">
    <citation type="submission" date="2020-08" db="EMBL/GenBank/DDBJ databases">
        <title>Genomic Encyclopedia of Type Strains, Phase IV (KMG-IV): sequencing the most valuable type-strain genomes for metagenomic binning, comparative biology and taxonomic classification.</title>
        <authorList>
            <person name="Goeker M."/>
        </authorList>
    </citation>
    <scope>NUCLEOTIDE SEQUENCE [LARGE SCALE GENOMIC DNA]</scope>
    <source>
        <strain evidence="6 7">DSM 105074</strain>
    </source>
</reference>
<dbReference type="EMBL" id="JACHGF010000009">
    <property type="protein sequence ID" value="MBB5286404.1"/>
    <property type="molecule type" value="Genomic_DNA"/>
</dbReference>
<dbReference type="PROSITE" id="PS51118">
    <property type="entry name" value="HTH_HXLR"/>
    <property type="match status" value="1"/>
</dbReference>
<accession>A0A840TSY4</accession>
<dbReference type="Pfam" id="PF01638">
    <property type="entry name" value="HxlR"/>
    <property type="match status" value="1"/>
</dbReference>
<gene>
    <name evidence="6" type="ORF">HNQ92_004564</name>
</gene>
<dbReference type="AlphaFoldDB" id="A0A840TSY4"/>